<dbReference type="InterPro" id="IPR035965">
    <property type="entry name" value="PAS-like_dom_sf"/>
</dbReference>
<dbReference type="InterPro" id="IPR001610">
    <property type="entry name" value="PAC"/>
</dbReference>
<evidence type="ECO:0000313" key="8">
    <source>
        <dbReference type="EMBL" id="GGW84885.1"/>
    </source>
</evidence>
<feature type="domain" description="Methyl-accepting transducer" evidence="6">
    <location>
        <begin position="238"/>
        <end position="436"/>
    </location>
</feature>
<evidence type="ECO:0000256" key="5">
    <source>
        <dbReference type="SAM" id="Coils"/>
    </source>
</evidence>
<dbReference type="NCBIfam" id="TIGR00229">
    <property type="entry name" value="sensory_box"/>
    <property type="match status" value="2"/>
</dbReference>
<dbReference type="Proteomes" id="UP000631300">
    <property type="component" value="Unassembled WGS sequence"/>
</dbReference>
<dbReference type="PANTHER" id="PTHR32089">
    <property type="entry name" value="METHYL-ACCEPTING CHEMOTAXIS PROTEIN MCPB"/>
    <property type="match status" value="1"/>
</dbReference>
<keyword evidence="9" id="KW-1185">Reference proteome</keyword>
<organism evidence="8 9">
    <name type="scientific">Alteromonas halophila</name>
    <dbReference type="NCBI Taxonomy" id="516698"/>
    <lineage>
        <taxon>Bacteria</taxon>
        <taxon>Pseudomonadati</taxon>
        <taxon>Pseudomonadota</taxon>
        <taxon>Gammaproteobacteria</taxon>
        <taxon>Alteromonadales</taxon>
        <taxon>Alteromonadaceae</taxon>
        <taxon>Alteromonas/Salinimonas group</taxon>
        <taxon>Alteromonas</taxon>
    </lineage>
</organism>
<keyword evidence="2 4" id="KW-0807">Transducer</keyword>
<dbReference type="Pfam" id="PF13426">
    <property type="entry name" value="PAS_9"/>
    <property type="match status" value="1"/>
</dbReference>
<evidence type="ECO:0000256" key="4">
    <source>
        <dbReference type="PROSITE-ProRule" id="PRU00284"/>
    </source>
</evidence>
<dbReference type="InterPro" id="IPR000014">
    <property type="entry name" value="PAS"/>
</dbReference>
<dbReference type="SMART" id="SM00283">
    <property type="entry name" value="MA"/>
    <property type="match status" value="1"/>
</dbReference>
<accession>A0A918JLE2</accession>
<comment type="caution">
    <text evidence="8">The sequence shown here is derived from an EMBL/GenBank/DDBJ whole genome shotgun (WGS) entry which is preliminary data.</text>
</comment>
<comment type="subcellular location">
    <subcellularLocation>
        <location evidence="1">Membrane</location>
    </subcellularLocation>
</comment>
<dbReference type="InterPro" id="IPR004089">
    <property type="entry name" value="MCPsignal_dom"/>
</dbReference>
<feature type="coiled-coil region" evidence="5">
    <location>
        <begin position="3"/>
        <end position="30"/>
    </location>
</feature>
<dbReference type="SUPFAM" id="SSF58104">
    <property type="entry name" value="Methyl-accepting chemotaxis protein (MCP) signaling domain"/>
    <property type="match status" value="1"/>
</dbReference>
<reference evidence="8" key="2">
    <citation type="submission" date="2020-09" db="EMBL/GenBank/DDBJ databases">
        <authorList>
            <person name="Sun Q."/>
            <person name="Kim S."/>
        </authorList>
    </citation>
    <scope>NUCLEOTIDE SEQUENCE</scope>
    <source>
        <strain evidence="8">KCTC 22164</strain>
    </source>
</reference>
<dbReference type="Pfam" id="PF00015">
    <property type="entry name" value="MCPsignal"/>
    <property type="match status" value="1"/>
</dbReference>
<feature type="domain" description="PAC" evidence="7">
    <location>
        <begin position="213"/>
        <end position="265"/>
    </location>
</feature>
<dbReference type="Gene3D" id="1.10.287.950">
    <property type="entry name" value="Methyl-accepting chemotaxis protein"/>
    <property type="match status" value="1"/>
</dbReference>
<evidence type="ECO:0000256" key="2">
    <source>
        <dbReference type="ARBA" id="ARBA00023224"/>
    </source>
</evidence>
<dbReference type="CDD" id="cd11386">
    <property type="entry name" value="MCP_signal"/>
    <property type="match status" value="1"/>
</dbReference>
<dbReference type="GO" id="GO:0016020">
    <property type="term" value="C:membrane"/>
    <property type="evidence" value="ECO:0007669"/>
    <property type="project" value="UniProtKB-SubCell"/>
</dbReference>
<dbReference type="GO" id="GO:0007165">
    <property type="term" value="P:signal transduction"/>
    <property type="evidence" value="ECO:0007669"/>
    <property type="project" value="UniProtKB-KW"/>
</dbReference>
<keyword evidence="5" id="KW-0175">Coiled coil</keyword>
<evidence type="ECO:0000256" key="3">
    <source>
        <dbReference type="ARBA" id="ARBA00029447"/>
    </source>
</evidence>
<evidence type="ECO:0000256" key="1">
    <source>
        <dbReference type="ARBA" id="ARBA00004370"/>
    </source>
</evidence>
<proteinExistence type="inferred from homology"/>
<sequence>MFNKQLKAELEQCQAENAMFRQVLKSLNSEMLHITLTPTGKIEQANALWQQELQLSPDDLTGQHFTQLVPDYARSTNHYRQLCEAIKHQQHWSGAVEIANNGTQYWVRVILQPVVDKQGHCLSFSIFGNNLTRTIELSRENENTIAALTRSMAVIEFTPDGIIRHANSLFLNTVGYSLDEVEGKHHRIFCTDVEKNSPEYAEFWRQLNEGKFVASRFKRINKAGETVWLEASYNPIFNAHNQLYKIVKFATDITAEVKREQVVNQAAELAAETSAETEAFATKGTDEMKQTETAMQRLAQQMQSASEQINALEEQSNAVSSMVNAISGIADQTNLLALNAAIEAARAGEQGRGFAVVADEVRELASRTSKSTEEIIRVFDKTGQLTSDSVRSIQQSLETVQTVMAHIEETSVAMSSIYEGADKVREAIAQLSTRLE</sequence>
<dbReference type="InterPro" id="IPR013655">
    <property type="entry name" value="PAS_fold_3"/>
</dbReference>
<dbReference type="SMART" id="SM00091">
    <property type="entry name" value="PAS"/>
    <property type="match status" value="2"/>
</dbReference>
<dbReference type="SMART" id="SM00086">
    <property type="entry name" value="PAC"/>
    <property type="match status" value="1"/>
</dbReference>
<reference evidence="8" key="1">
    <citation type="journal article" date="2014" name="Int. J. Syst. Evol. Microbiol.">
        <title>Complete genome sequence of Corynebacterium casei LMG S-19264T (=DSM 44701T), isolated from a smear-ripened cheese.</title>
        <authorList>
            <consortium name="US DOE Joint Genome Institute (JGI-PGF)"/>
            <person name="Walter F."/>
            <person name="Albersmeier A."/>
            <person name="Kalinowski J."/>
            <person name="Ruckert C."/>
        </authorList>
    </citation>
    <scope>NUCLEOTIDE SEQUENCE</scope>
    <source>
        <strain evidence="8">KCTC 22164</strain>
    </source>
</reference>
<name>A0A918JLE2_9ALTE</name>
<dbReference type="PROSITE" id="PS50113">
    <property type="entry name" value="PAC"/>
    <property type="match status" value="1"/>
</dbReference>
<dbReference type="InterPro" id="IPR000700">
    <property type="entry name" value="PAS-assoc_C"/>
</dbReference>
<evidence type="ECO:0000259" key="7">
    <source>
        <dbReference type="PROSITE" id="PS50113"/>
    </source>
</evidence>
<dbReference type="PANTHER" id="PTHR32089:SF120">
    <property type="entry name" value="METHYL-ACCEPTING CHEMOTAXIS PROTEIN TLPQ"/>
    <property type="match status" value="1"/>
</dbReference>
<evidence type="ECO:0000313" key="9">
    <source>
        <dbReference type="Proteomes" id="UP000631300"/>
    </source>
</evidence>
<comment type="similarity">
    <text evidence="3">Belongs to the methyl-accepting chemotaxis (MCP) protein family.</text>
</comment>
<protein>
    <submittedName>
        <fullName evidence="8">Chemotaxis protein</fullName>
    </submittedName>
</protein>
<feature type="coiled-coil region" evidence="5">
    <location>
        <begin position="288"/>
        <end position="322"/>
    </location>
</feature>
<dbReference type="Pfam" id="PF08447">
    <property type="entry name" value="PAS_3"/>
    <property type="match status" value="1"/>
</dbReference>
<evidence type="ECO:0000259" key="6">
    <source>
        <dbReference type="PROSITE" id="PS50111"/>
    </source>
</evidence>
<dbReference type="GO" id="GO:0006935">
    <property type="term" value="P:chemotaxis"/>
    <property type="evidence" value="ECO:0007669"/>
    <property type="project" value="UniProtKB-ARBA"/>
</dbReference>
<dbReference type="Gene3D" id="3.30.450.20">
    <property type="entry name" value="PAS domain"/>
    <property type="match status" value="2"/>
</dbReference>
<gene>
    <name evidence="8" type="ORF">GCM10007391_18330</name>
</gene>
<dbReference type="PROSITE" id="PS50111">
    <property type="entry name" value="CHEMOTAXIS_TRANSDUC_2"/>
    <property type="match status" value="1"/>
</dbReference>
<dbReference type="SUPFAM" id="SSF55785">
    <property type="entry name" value="PYP-like sensor domain (PAS domain)"/>
    <property type="match status" value="2"/>
</dbReference>
<dbReference type="EMBL" id="BMXP01000003">
    <property type="protein sequence ID" value="GGW84885.1"/>
    <property type="molecule type" value="Genomic_DNA"/>
</dbReference>
<dbReference type="CDD" id="cd00130">
    <property type="entry name" value="PAS"/>
    <property type="match status" value="2"/>
</dbReference>
<dbReference type="AlphaFoldDB" id="A0A918JLE2"/>